<dbReference type="Pfam" id="PF05035">
    <property type="entry name" value="DGOK"/>
    <property type="match status" value="1"/>
</dbReference>
<dbReference type="STRING" id="1715691.TA5113_01227"/>
<dbReference type="InterPro" id="IPR042257">
    <property type="entry name" value="DGOK_C"/>
</dbReference>
<protein>
    <submittedName>
        <fullName evidence="1">2-keto-3-deoxy-galactonokinase</fullName>
    </submittedName>
</protein>
<organism evidence="1 2">
    <name type="scientific">Cognatishimia activa</name>
    <dbReference type="NCBI Taxonomy" id="1715691"/>
    <lineage>
        <taxon>Bacteria</taxon>
        <taxon>Pseudomonadati</taxon>
        <taxon>Pseudomonadota</taxon>
        <taxon>Alphaproteobacteria</taxon>
        <taxon>Rhodobacterales</taxon>
        <taxon>Paracoccaceae</taxon>
        <taxon>Cognatishimia</taxon>
    </lineage>
</organism>
<dbReference type="EMBL" id="CYUE01000020">
    <property type="protein sequence ID" value="CUK26584.1"/>
    <property type="molecule type" value="Genomic_DNA"/>
</dbReference>
<keyword evidence="1" id="KW-0808">Transferase</keyword>
<proteinExistence type="predicted"/>
<keyword evidence="2" id="KW-1185">Reference proteome</keyword>
<dbReference type="GO" id="GO:0034194">
    <property type="term" value="P:D-galactonate catabolic process"/>
    <property type="evidence" value="ECO:0007669"/>
    <property type="project" value="InterPro"/>
</dbReference>
<keyword evidence="1" id="KW-0418">Kinase</keyword>
<evidence type="ECO:0000313" key="1">
    <source>
        <dbReference type="EMBL" id="CUK26584.1"/>
    </source>
</evidence>
<dbReference type="Gene3D" id="3.30.420.310">
    <property type="entry name" value="2-keto-3-deoxy-galactonokinase, C-terminal domain"/>
    <property type="match status" value="1"/>
</dbReference>
<dbReference type="Gene3D" id="3.30.420.300">
    <property type="entry name" value="2-keto-3-deoxy-galactonokinase, substrate binding domain"/>
    <property type="match status" value="1"/>
</dbReference>
<dbReference type="InterPro" id="IPR042258">
    <property type="entry name" value="DGOK_N"/>
</dbReference>
<dbReference type="RefSeq" id="WP_058315459.1">
    <property type="nucleotide sequence ID" value="NZ_CYTO01000009.1"/>
</dbReference>
<dbReference type="CDD" id="cd24012">
    <property type="entry name" value="ASKHA_NBD_KDGal-kinase"/>
    <property type="match status" value="1"/>
</dbReference>
<gene>
    <name evidence="1" type="ORF">TA5114_02399</name>
</gene>
<reference evidence="2" key="1">
    <citation type="submission" date="2015-09" db="EMBL/GenBank/DDBJ databases">
        <authorList>
            <person name="Rodrigo-Torres Lidia"/>
            <person name="Arahal R.David."/>
        </authorList>
    </citation>
    <scope>NUCLEOTIDE SEQUENCE [LARGE SCALE GENOMIC DNA]</scope>
    <source>
        <strain evidence="2">CECT 5114</strain>
    </source>
</reference>
<evidence type="ECO:0000313" key="2">
    <source>
        <dbReference type="Proteomes" id="UP000051184"/>
    </source>
</evidence>
<sequence length="320" mass="34952">METSTRVPNPFAKRVIVVDWGTTSLRCMLVEPDGEIARETESSRGIRFIADRAFEPELMNALSSWFDEFGNLPVIALGMITSRNGWIEVPYVRCPATASDLADGIIQRRLPNGADLYFLPGITDTTRQPFPDVMRGEETQILGFGLDKEATIVLPGTHSKWAKVGQNRILGFQTFVTGEIFALMSEHSFIAKAAAKSEGIDWESYDRGVRVAENATAGDAAFLTQLFSVRTGMLANELKSEEMQDYVSGLLIGLEFRQARDCGWMKAGDSVGIVGNDGLNDRYRRAAAIFDLVTVDGGEHAAIAGALEIFASVKARSDAA</sequence>
<dbReference type="AlphaFoldDB" id="A0A0N7MBX0"/>
<dbReference type="GO" id="GO:0008671">
    <property type="term" value="F:2-dehydro-3-deoxygalactonokinase activity"/>
    <property type="evidence" value="ECO:0007669"/>
    <property type="project" value="InterPro"/>
</dbReference>
<dbReference type="Proteomes" id="UP000051184">
    <property type="component" value="Unassembled WGS sequence"/>
</dbReference>
<dbReference type="OrthoDB" id="256574at2"/>
<dbReference type="InterPro" id="IPR007729">
    <property type="entry name" value="DGOK"/>
</dbReference>
<accession>A0A0N7MBX0</accession>
<name>A0A0N7MBX0_9RHOB</name>